<protein>
    <recommendedName>
        <fullName evidence="3">YkgJ family cysteine cluster protein</fullName>
    </recommendedName>
</protein>
<gene>
    <name evidence="1" type="ORF">JM64_03525</name>
</gene>
<dbReference type="Pfam" id="PF03692">
    <property type="entry name" value="CxxCxxCC"/>
    <property type="match status" value="1"/>
</dbReference>
<reference evidence="1 2" key="1">
    <citation type="submission" date="2014-08" db="EMBL/GenBank/DDBJ databases">
        <title>Fervidobacterium pennivorans DYC genome.</title>
        <authorList>
            <person name="Wushke S."/>
        </authorList>
    </citation>
    <scope>NUCLEOTIDE SEQUENCE [LARGE SCALE GENOMIC DNA]</scope>
    <source>
        <strain evidence="1 2">DYC</strain>
    </source>
</reference>
<sequence length="151" mass="17191">MNRPIGVENPEVCKVCGGKCCKTYPGLATPEDFGAPDIEKLKKNLFKALSSGRWTVDWVKQEEGLYFVRPAVKGFEGSVFDHRYTGECTFLTQTGCKLSFENRPESCRMLIPKIDERCDSQGYTRAVVAQRWKEYYDILIDVAIDVENSNF</sequence>
<dbReference type="InterPro" id="IPR005358">
    <property type="entry name" value="Puta_zinc/iron-chelating_dom"/>
</dbReference>
<organism evidence="1 2">
    <name type="scientific">Fervidobacterium pennivorans</name>
    <dbReference type="NCBI Taxonomy" id="93466"/>
    <lineage>
        <taxon>Bacteria</taxon>
        <taxon>Thermotogati</taxon>
        <taxon>Thermotogota</taxon>
        <taxon>Thermotogae</taxon>
        <taxon>Thermotogales</taxon>
        <taxon>Fervidobacteriaceae</taxon>
        <taxon>Fervidobacterium</taxon>
    </lineage>
</organism>
<dbReference type="AlphaFoldDB" id="A0A172T2I7"/>
<name>A0A172T2I7_FERPE</name>
<dbReference type="KEGG" id="fng:JM64_03525"/>
<dbReference type="EMBL" id="CP011393">
    <property type="protein sequence ID" value="ANE41162.1"/>
    <property type="molecule type" value="Genomic_DNA"/>
</dbReference>
<evidence type="ECO:0000313" key="2">
    <source>
        <dbReference type="Proteomes" id="UP000077096"/>
    </source>
</evidence>
<dbReference type="PATRIC" id="fig|93466.3.peg.759"/>
<evidence type="ECO:0000313" key="1">
    <source>
        <dbReference type="EMBL" id="ANE41162.1"/>
    </source>
</evidence>
<dbReference type="OrthoDB" id="47399at2"/>
<proteinExistence type="predicted"/>
<evidence type="ECO:0008006" key="3">
    <source>
        <dbReference type="Google" id="ProtNLM"/>
    </source>
</evidence>
<dbReference type="Proteomes" id="UP000077096">
    <property type="component" value="Chromosome"/>
</dbReference>
<accession>A0A172T2I7</accession>